<accession>A0A7D5G003</accession>
<reference evidence="1 2" key="1">
    <citation type="submission" date="2020-05" db="EMBL/GenBank/DDBJ databases">
        <authorList>
            <person name="Curtis N."/>
            <person name="Garlena R.A."/>
            <person name="Russell D.A."/>
            <person name="Pope W.H."/>
            <person name="Jacobs-Sera D."/>
            <person name="Hatfull G.F."/>
        </authorList>
    </citation>
    <scope>NUCLEOTIDE SEQUENCE [LARGE SCALE GENOMIC DNA]</scope>
</reference>
<sequence length="66" mass="7425">MKLIEAYEKFPEPLSVTAAMYGTLVASNEAAEKYGSRENYPEALLEYMDRCLEVAEEFITALGLED</sequence>
<evidence type="ECO:0000313" key="1">
    <source>
        <dbReference type="EMBL" id="QLF82792.1"/>
    </source>
</evidence>
<keyword evidence="2" id="KW-1185">Reference proteome</keyword>
<evidence type="ECO:0000313" key="2">
    <source>
        <dbReference type="Proteomes" id="UP000510655"/>
    </source>
</evidence>
<dbReference type="Proteomes" id="UP000510655">
    <property type="component" value="Segment"/>
</dbReference>
<protein>
    <submittedName>
        <fullName evidence="1">Uncharacterized protein</fullName>
    </submittedName>
</protein>
<organism evidence="1 2">
    <name type="scientific">Mycobacterium phage Georgie2</name>
    <dbReference type="NCBI Taxonomy" id="2743928"/>
    <lineage>
        <taxon>Viruses</taxon>
        <taxon>Duplodnaviria</taxon>
        <taxon>Heunggongvirae</taxon>
        <taxon>Uroviricota</taxon>
        <taxon>Caudoviricetes</taxon>
        <taxon>Turbidovirus</taxon>
        <taxon>Turbidovirus georgie2</taxon>
    </lineage>
</organism>
<dbReference type="KEGG" id="vg:64947667"/>
<name>A0A7D5G003_9CAUD</name>
<dbReference type="RefSeq" id="YP_010063853.1">
    <property type="nucleotide sequence ID" value="NC_054810.1"/>
</dbReference>
<proteinExistence type="predicted"/>
<gene>
    <name evidence="1" type="primary">47</name>
    <name evidence="1" type="ORF">SEA_GEORGIE2_47</name>
</gene>
<dbReference type="GeneID" id="64947667"/>
<dbReference type="EMBL" id="MT498066">
    <property type="protein sequence ID" value="QLF82792.1"/>
    <property type="molecule type" value="Genomic_DNA"/>
</dbReference>